<dbReference type="OrthoDB" id="6753350at2759"/>
<accession>A0A9P0JXS0</accession>
<reference evidence="2" key="1">
    <citation type="submission" date="2022-03" db="EMBL/GenBank/DDBJ databases">
        <authorList>
            <person name="Sayadi A."/>
        </authorList>
    </citation>
    <scope>NUCLEOTIDE SEQUENCE</scope>
</reference>
<dbReference type="InterPro" id="IPR009057">
    <property type="entry name" value="Homeodomain-like_sf"/>
</dbReference>
<dbReference type="Proteomes" id="UP001152888">
    <property type="component" value="Unassembled WGS sequence"/>
</dbReference>
<dbReference type="AlphaFoldDB" id="A0A9P0JXS0"/>
<comment type="caution">
    <text evidence="2">The sequence shown here is derived from an EMBL/GenBank/DDBJ whole genome shotgun (WGS) entry which is preliminary data.</text>
</comment>
<evidence type="ECO:0000313" key="2">
    <source>
        <dbReference type="EMBL" id="CAH1962242.1"/>
    </source>
</evidence>
<organism evidence="2 3">
    <name type="scientific">Acanthoscelides obtectus</name>
    <name type="common">Bean weevil</name>
    <name type="synonym">Bruchus obtectus</name>
    <dbReference type="NCBI Taxonomy" id="200917"/>
    <lineage>
        <taxon>Eukaryota</taxon>
        <taxon>Metazoa</taxon>
        <taxon>Ecdysozoa</taxon>
        <taxon>Arthropoda</taxon>
        <taxon>Hexapoda</taxon>
        <taxon>Insecta</taxon>
        <taxon>Pterygota</taxon>
        <taxon>Neoptera</taxon>
        <taxon>Endopterygota</taxon>
        <taxon>Coleoptera</taxon>
        <taxon>Polyphaga</taxon>
        <taxon>Cucujiformia</taxon>
        <taxon>Chrysomeloidea</taxon>
        <taxon>Chrysomelidae</taxon>
        <taxon>Bruchinae</taxon>
        <taxon>Bruchini</taxon>
        <taxon>Acanthoscelides</taxon>
    </lineage>
</organism>
<dbReference type="Gene3D" id="1.10.10.60">
    <property type="entry name" value="Homeodomain-like"/>
    <property type="match status" value="1"/>
</dbReference>
<evidence type="ECO:0008006" key="4">
    <source>
        <dbReference type="Google" id="ProtNLM"/>
    </source>
</evidence>
<evidence type="ECO:0000313" key="3">
    <source>
        <dbReference type="Proteomes" id="UP001152888"/>
    </source>
</evidence>
<evidence type="ECO:0000256" key="1">
    <source>
        <dbReference type="ARBA" id="ARBA00004123"/>
    </source>
</evidence>
<protein>
    <recommendedName>
        <fullName evidence="4">HTH psq-type domain-containing protein</fullName>
    </recommendedName>
</protein>
<gene>
    <name evidence="2" type="ORF">ACAOBT_LOCUS4583</name>
</gene>
<comment type="subcellular location">
    <subcellularLocation>
        <location evidence="1">Nucleus</location>
    </subcellularLocation>
</comment>
<dbReference type="GO" id="GO:0005634">
    <property type="term" value="C:nucleus"/>
    <property type="evidence" value="ECO:0007669"/>
    <property type="project" value="UniProtKB-SubCell"/>
</dbReference>
<proteinExistence type="predicted"/>
<keyword evidence="3" id="KW-1185">Reference proteome</keyword>
<dbReference type="SUPFAM" id="SSF46689">
    <property type="entry name" value="Homeodomain-like"/>
    <property type="match status" value="1"/>
</dbReference>
<dbReference type="EMBL" id="CAKOFQ010006700">
    <property type="protein sequence ID" value="CAH1962242.1"/>
    <property type="molecule type" value="Genomic_DNA"/>
</dbReference>
<sequence>MERCLHDVTNHILTQREASEKYKIPRSTIKLKLKARRNSNVHVPGQEKSFVDNFVLLCDYGFPLTLFDLRCVVKMYLDSRGTTINAFKNNFPGRCWAEGFLERHKKNFLKDSAAILKEFVQP</sequence>
<name>A0A9P0JXS0_ACAOB</name>